<reference evidence="1" key="2">
    <citation type="submission" date="2020-11" db="EMBL/GenBank/DDBJ databases">
        <authorList>
            <person name="McCartney M.A."/>
            <person name="Auch B."/>
            <person name="Kono T."/>
            <person name="Mallez S."/>
            <person name="Becker A."/>
            <person name="Gohl D.M."/>
            <person name="Silverstein K.A.T."/>
            <person name="Koren S."/>
            <person name="Bechman K.B."/>
            <person name="Herman A."/>
            <person name="Abrahante J.E."/>
            <person name="Garbe J."/>
        </authorList>
    </citation>
    <scope>NUCLEOTIDE SEQUENCE</scope>
    <source>
        <strain evidence="1">Duluth1</strain>
        <tissue evidence="1">Whole animal</tissue>
    </source>
</reference>
<accession>A0A9D4JC23</accession>
<gene>
    <name evidence="1" type="ORF">DPMN_134619</name>
</gene>
<keyword evidence="2" id="KW-1185">Reference proteome</keyword>
<evidence type="ECO:0000313" key="2">
    <source>
        <dbReference type="Proteomes" id="UP000828390"/>
    </source>
</evidence>
<evidence type="ECO:0000313" key="1">
    <source>
        <dbReference type="EMBL" id="KAH3806300.1"/>
    </source>
</evidence>
<dbReference type="EMBL" id="JAIWYP010000006">
    <property type="protein sequence ID" value="KAH3806300.1"/>
    <property type="molecule type" value="Genomic_DNA"/>
</dbReference>
<proteinExistence type="predicted"/>
<organism evidence="1 2">
    <name type="scientific">Dreissena polymorpha</name>
    <name type="common">Zebra mussel</name>
    <name type="synonym">Mytilus polymorpha</name>
    <dbReference type="NCBI Taxonomy" id="45954"/>
    <lineage>
        <taxon>Eukaryota</taxon>
        <taxon>Metazoa</taxon>
        <taxon>Spiralia</taxon>
        <taxon>Lophotrochozoa</taxon>
        <taxon>Mollusca</taxon>
        <taxon>Bivalvia</taxon>
        <taxon>Autobranchia</taxon>
        <taxon>Heteroconchia</taxon>
        <taxon>Euheterodonta</taxon>
        <taxon>Imparidentia</taxon>
        <taxon>Neoheterodontei</taxon>
        <taxon>Myida</taxon>
        <taxon>Dreissenoidea</taxon>
        <taxon>Dreissenidae</taxon>
        <taxon>Dreissena</taxon>
    </lineage>
</organism>
<protein>
    <submittedName>
        <fullName evidence="1">Uncharacterized protein</fullName>
    </submittedName>
</protein>
<dbReference type="AlphaFoldDB" id="A0A9D4JC23"/>
<dbReference type="Proteomes" id="UP000828390">
    <property type="component" value="Unassembled WGS sequence"/>
</dbReference>
<comment type="caution">
    <text evidence="1">The sequence shown here is derived from an EMBL/GenBank/DDBJ whole genome shotgun (WGS) entry which is preliminary data.</text>
</comment>
<reference evidence="1" key="1">
    <citation type="journal article" date="2019" name="bioRxiv">
        <title>The Genome of the Zebra Mussel, Dreissena polymorpha: A Resource for Invasive Species Research.</title>
        <authorList>
            <person name="McCartney M.A."/>
            <person name="Auch B."/>
            <person name="Kono T."/>
            <person name="Mallez S."/>
            <person name="Zhang Y."/>
            <person name="Obille A."/>
            <person name="Becker A."/>
            <person name="Abrahante J.E."/>
            <person name="Garbe J."/>
            <person name="Badalamenti J.P."/>
            <person name="Herman A."/>
            <person name="Mangelson H."/>
            <person name="Liachko I."/>
            <person name="Sullivan S."/>
            <person name="Sone E.D."/>
            <person name="Koren S."/>
            <person name="Silverstein K.A.T."/>
            <person name="Beckman K.B."/>
            <person name="Gohl D.M."/>
        </authorList>
    </citation>
    <scope>NUCLEOTIDE SEQUENCE</scope>
    <source>
        <strain evidence="1">Duluth1</strain>
        <tissue evidence="1">Whole animal</tissue>
    </source>
</reference>
<name>A0A9D4JC23_DREPO</name>
<sequence>MGFITEFHGPDVRGKQDSWRLDLETYGSRKIQSFDVQKTDRLDKELCSVSSKKMELESGTEPVLNSLLSRWKFLWLEKCSWEHQ</sequence>